<comment type="function">
    <text evidence="12">Plays a role as an effector of the ADP-ribosylation factor-like protein 2, ARL2.</text>
</comment>
<dbReference type="GO" id="GO:0005813">
    <property type="term" value="C:centrosome"/>
    <property type="evidence" value="ECO:0007669"/>
    <property type="project" value="UniProtKB-SubCell"/>
</dbReference>
<organism evidence="14">
    <name type="scientific">Timema genevievae</name>
    <name type="common">Walking stick</name>
    <dbReference type="NCBI Taxonomy" id="629358"/>
    <lineage>
        <taxon>Eukaryota</taxon>
        <taxon>Metazoa</taxon>
        <taxon>Ecdysozoa</taxon>
        <taxon>Arthropoda</taxon>
        <taxon>Hexapoda</taxon>
        <taxon>Insecta</taxon>
        <taxon>Pterygota</taxon>
        <taxon>Neoptera</taxon>
        <taxon>Polyneoptera</taxon>
        <taxon>Phasmatodea</taxon>
        <taxon>Timematodea</taxon>
        <taxon>Timematoidea</taxon>
        <taxon>Timematidae</taxon>
        <taxon>Timema</taxon>
    </lineage>
</organism>
<proteinExistence type="inferred from homology"/>
<evidence type="ECO:0000256" key="10">
    <source>
        <dbReference type="ARBA" id="ARBA00023242"/>
    </source>
</evidence>
<dbReference type="PANTHER" id="PTHR15487:SF4">
    <property type="entry name" value="ADP-RIBOSYLATION FACTOR-LIKE PROTEIN 2-BINDING PROTEIN"/>
    <property type="match status" value="1"/>
</dbReference>
<dbReference type="InterPro" id="IPR023379">
    <property type="entry name" value="BART_dom"/>
</dbReference>
<evidence type="ECO:0000256" key="5">
    <source>
        <dbReference type="ARBA" id="ARBA00014849"/>
    </source>
</evidence>
<dbReference type="InterPro" id="IPR042541">
    <property type="entry name" value="BART_sf"/>
</dbReference>
<accession>A0A7R9PM56</accession>
<feature type="domain" description="BART" evidence="13">
    <location>
        <begin position="102"/>
        <end position="214"/>
    </location>
</feature>
<dbReference type="PANTHER" id="PTHR15487">
    <property type="entry name" value="ADP-RIBOSYLATION FACTOR-LIKE PROTEIN 2-BINDING PROTEIN"/>
    <property type="match status" value="1"/>
</dbReference>
<evidence type="ECO:0000256" key="11">
    <source>
        <dbReference type="ARBA" id="ARBA00023273"/>
    </source>
</evidence>
<evidence type="ECO:0000256" key="12">
    <source>
        <dbReference type="RuleBase" id="RU367099"/>
    </source>
</evidence>
<evidence type="ECO:0000256" key="8">
    <source>
        <dbReference type="ARBA" id="ARBA00023128"/>
    </source>
</evidence>
<protein>
    <recommendedName>
        <fullName evidence="5 12">ADP-ribosylation factor-like protein 2-binding protein</fullName>
        <shortName evidence="12">ARF-like 2-binding protein</shortName>
    </recommendedName>
</protein>
<dbReference type="GO" id="GO:0005758">
    <property type="term" value="C:mitochondrial intermembrane space"/>
    <property type="evidence" value="ECO:0007669"/>
    <property type="project" value="UniProtKB-SubCell"/>
</dbReference>
<evidence type="ECO:0000256" key="4">
    <source>
        <dbReference type="ARBA" id="ARBA00009880"/>
    </source>
</evidence>
<dbReference type="EMBL" id="OE841506">
    <property type="protein sequence ID" value="CAD7596002.1"/>
    <property type="molecule type" value="Genomic_DNA"/>
</dbReference>
<keyword evidence="6 12" id="KW-0963">Cytoplasm</keyword>
<comment type="subcellular location">
    <subcellularLocation>
        <location evidence="1 12">Cytoplasm</location>
        <location evidence="1 12">Cytoskeleton</location>
        <location evidence="1 12">Cilium basal body</location>
    </subcellularLocation>
    <subcellularLocation>
        <location evidence="3 12">Cytoplasm</location>
        <location evidence="3 12">Cytoskeleton</location>
        <location evidence="3 12">Microtubule organizing center</location>
        <location evidence="3 12">Centrosome</location>
    </subcellularLocation>
    <subcellularLocation>
        <location evidence="12">Cytoplasm</location>
    </subcellularLocation>
    <subcellularLocation>
        <location evidence="2 12">Nucleus</location>
    </subcellularLocation>
    <subcellularLocation>
        <location evidence="12">Mitochondrion intermembrane space</location>
    </subcellularLocation>
</comment>
<dbReference type="Pfam" id="PF11527">
    <property type="entry name" value="ARL2_Bind_BART"/>
    <property type="match status" value="1"/>
</dbReference>
<evidence type="ECO:0000259" key="13">
    <source>
        <dbReference type="Pfam" id="PF11527"/>
    </source>
</evidence>
<keyword evidence="7 12" id="KW-0969">Cilium</keyword>
<name>A0A7R9PM56_TIMGE</name>
<sequence length="232" mass="26386">MIGMLAILGQVSRVVTIRKDRAQVGVNTFSQTRTPPTTVSSSDSTTLVPTVLAEVHICLSTLPPHPRDFGSNLDPLGRLSSLTLGEGEGSEILDISEEELLFDSVIGLVEDVLMDEDFLKLQKEFMEKYWHEFEDKDENKLSYMDIFKEYIEVIEKHIETSLKTKMAGFSMERFIRLLEDRRDGLEGEVFEMLFTFSDFIAFKEMFLDYRAMKEGTAVDFSSGIQITHLTSS</sequence>
<evidence type="ECO:0000256" key="9">
    <source>
        <dbReference type="ARBA" id="ARBA00023212"/>
    </source>
</evidence>
<keyword evidence="10 12" id="KW-0539">Nucleus</keyword>
<dbReference type="GO" id="GO:0005929">
    <property type="term" value="C:cilium"/>
    <property type="evidence" value="ECO:0007669"/>
    <property type="project" value="UniProtKB-UniRule"/>
</dbReference>
<dbReference type="InterPro" id="IPR038849">
    <property type="entry name" value="ARL2BP"/>
</dbReference>
<evidence type="ECO:0000256" key="3">
    <source>
        <dbReference type="ARBA" id="ARBA00004300"/>
    </source>
</evidence>
<keyword evidence="11 12" id="KW-0966">Cell projection</keyword>
<evidence type="ECO:0000256" key="2">
    <source>
        <dbReference type="ARBA" id="ARBA00004123"/>
    </source>
</evidence>
<dbReference type="AlphaFoldDB" id="A0A7R9PM56"/>
<evidence type="ECO:0000256" key="6">
    <source>
        <dbReference type="ARBA" id="ARBA00022490"/>
    </source>
</evidence>
<evidence type="ECO:0000313" key="14">
    <source>
        <dbReference type="EMBL" id="CAD7596002.1"/>
    </source>
</evidence>
<gene>
    <name evidence="14" type="ORF">TGEB3V08_LOCUS6250</name>
</gene>
<comment type="similarity">
    <text evidence="4 12">Belongs to the ARL2BP family.</text>
</comment>
<keyword evidence="9 12" id="KW-0206">Cytoskeleton</keyword>
<evidence type="ECO:0000256" key="1">
    <source>
        <dbReference type="ARBA" id="ARBA00004120"/>
    </source>
</evidence>
<dbReference type="GO" id="GO:0051457">
    <property type="term" value="P:maintenance of protein location in nucleus"/>
    <property type="evidence" value="ECO:0007669"/>
    <property type="project" value="TreeGrafter"/>
</dbReference>
<reference evidence="14" key="1">
    <citation type="submission" date="2020-11" db="EMBL/GenBank/DDBJ databases">
        <authorList>
            <person name="Tran Van P."/>
        </authorList>
    </citation>
    <scope>NUCLEOTIDE SEQUENCE</scope>
</reference>
<dbReference type="GO" id="GO:0005634">
    <property type="term" value="C:nucleus"/>
    <property type="evidence" value="ECO:0007669"/>
    <property type="project" value="UniProtKB-SubCell"/>
</dbReference>
<dbReference type="Gene3D" id="1.20.1520.10">
    <property type="entry name" value="ADP-ribosylation factor-like 2-binding protein, domain"/>
    <property type="match status" value="1"/>
</dbReference>
<evidence type="ECO:0000256" key="7">
    <source>
        <dbReference type="ARBA" id="ARBA00023069"/>
    </source>
</evidence>
<keyword evidence="8 12" id="KW-0496">Mitochondrion</keyword>